<dbReference type="Gene3D" id="3.40.50.300">
    <property type="entry name" value="P-loop containing nucleotide triphosphate hydrolases"/>
    <property type="match status" value="1"/>
</dbReference>
<sequence>MATPTSSNPPAPPPTSQPNQHNEMAIDAEAQELAAHLALLKTAASHQDHHELSGTPIFSMPVLKQARHLFSQNGFFAGLSDVLESDATGEDVTQLPGTSTDPRLFFNISAPSSAFICGSQGSGKSHTLSCLLENCLMKSNVSKLENPLAGLVFHYDSFTSDLKGAPCEAAYLSSNPNIKVRVLCSPTNLQTIKRTYLGMNVDIEPLRINQSDLNTKRMLDLMAVSQDDGPMPLYLHAINRILRDMRMVQQQTNGSFNYAEFKRLVADTNMTPGQLAPLTQRLDTLESFMPKSQTESDVRDKSKKKQMDVGGNDWTIKPGSLTIVDLSCPCVTAEGACALFNMCLSLFLEQKTSVGRVIALDEAHKYMNSASEATALTNTLLSSIRLQRHLGARVFISTQEPTISPKLLDLCSFTIVHRFSSPDWLRCLKSHLAALDTEEDSTQSQKSKMINIFNQIVKLRVGEALLFAPSATVGIGSQHVEASEPSSLIQPQMERLGLGYLKIKIRARITTDGGKPVMATGTGIPINLKSGSGSKSDSSSLFGTAPVVMKTSVIEVQAQKAAASSSSFGAPSPTPGIFGSIRATAPSVPAVESLKARGTLGLNHTPPVTRVATSVFNVKLPEASKSASNANIFGSLTNNAVSLTRTQESSTIFGVSKGGEQDSLVANTNVHALASKSLVLREHRKPTTESTRPETANHLSTISSSSLADSVFASPKTKSDQAKTSSSTLKNQIFVPLSSDPHTLAIFCPGTRGFMFTPYSEAEIGSSMQMINTFQNLCAKDTFQNFSPEELRLADYATKPKSIKVGSSTSVFGAI</sequence>
<dbReference type="OrthoDB" id="2316594at2759"/>
<dbReference type="SUPFAM" id="SSF52540">
    <property type="entry name" value="P-loop containing nucleoside triphosphate hydrolases"/>
    <property type="match status" value="1"/>
</dbReference>
<feature type="compositionally biased region" description="Polar residues" evidence="1">
    <location>
        <begin position="688"/>
        <end position="699"/>
    </location>
</feature>
<feature type="region of interest" description="Disordered" evidence="1">
    <location>
        <begin position="1"/>
        <end position="21"/>
    </location>
</feature>
<dbReference type="PANTHER" id="PTHR13884:SF16">
    <property type="entry name" value="AAA+ ATPASE DOMAIN-CONTAINING PROTEIN-RELATED"/>
    <property type="match status" value="1"/>
</dbReference>
<organism evidence="2 3">
    <name type="scientific">Phialocephala subalpina</name>
    <dbReference type="NCBI Taxonomy" id="576137"/>
    <lineage>
        <taxon>Eukaryota</taxon>
        <taxon>Fungi</taxon>
        <taxon>Dikarya</taxon>
        <taxon>Ascomycota</taxon>
        <taxon>Pezizomycotina</taxon>
        <taxon>Leotiomycetes</taxon>
        <taxon>Helotiales</taxon>
        <taxon>Mollisiaceae</taxon>
        <taxon>Phialocephala</taxon>
        <taxon>Phialocephala fortinii species complex</taxon>
    </lineage>
</organism>
<keyword evidence="3" id="KW-1185">Reference proteome</keyword>
<reference evidence="2 3" key="1">
    <citation type="submission" date="2016-03" db="EMBL/GenBank/DDBJ databases">
        <authorList>
            <person name="Ploux O."/>
        </authorList>
    </citation>
    <scope>NUCLEOTIDE SEQUENCE [LARGE SCALE GENOMIC DNA]</scope>
    <source>
        <strain evidence="2 3">UAMH 11012</strain>
    </source>
</reference>
<dbReference type="InterPro" id="IPR027417">
    <property type="entry name" value="P-loop_NTPase"/>
</dbReference>
<dbReference type="EMBL" id="FJOG01000005">
    <property type="protein sequence ID" value="CZR54553.1"/>
    <property type="molecule type" value="Genomic_DNA"/>
</dbReference>
<dbReference type="InterPro" id="IPR053236">
    <property type="entry name" value="Cornifin"/>
</dbReference>
<proteinExistence type="predicted"/>
<accession>A0A1L7WP54</accession>
<evidence type="ECO:0000313" key="2">
    <source>
        <dbReference type="EMBL" id="CZR54553.1"/>
    </source>
</evidence>
<feature type="compositionally biased region" description="Pro residues" evidence="1">
    <location>
        <begin position="7"/>
        <end position="16"/>
    </location>
</feature>
<feature type="region of interest" description="Disordered" evidence="1">
    <location>
        <begin position="683"/>
        <end position="702"/>
    </location>
</feature>
<gene>
    <name evidence="2" type="ORF">PAC_04437</name>
</gene>
<dbReference type="STRING" id="576137.A0A1L7WP54"/>
<dbReference type="Proteomes" id="UP000184330">
    <property type="component" value="Unassembled WGS sequence"/>
</dbReference>
<evidence type="ECO:0008006" key="4">
    <source>
        <dbReference type="Google" id="ProtNLM"/>
    </source>
</evidence>
<name>A0A1L7WP54_9HELO</name>
<dbReference type="AlphaFoldDB" id="A0A1L7WP54"/>
<evidence type="ECO:0000313" key="3">
    <source>
        <dbReference type="Proteomes" id="UP000184330"/>
    </source>
</evidence>
<protein>
    <recommendedName>
        <fullName evidence="4">Zona occludens toxin N-terminal domain-containing protein</fullName>
    </recommendedName>
</protein>
<feature type="region of interest" description="Disordered" evidence="1">
    <location>
        <begin position="290"/>
        <end position="309"/>
    </location>
</feature>
<evidence type="ECO:0000256" key="1">
    <source>
        <dbReference type="SAM" id="MobiDB-lite"/>
    </source>
</evidence>
<dbReference type="PANTHER" id="PTHR13884">
    <property type="entry name" value="DUF853 DOMAIN-CONTAINING PROTEIN"/>
    <property type="match status" value="1"/>
</dbReference>